<keyword evidence="3" id="KW-1185">Reference proteome</keyword>
<dbReference type="Proteomes" id="UP001172159">
    <property type="component" value="Unassembled WGS sequence"/>
</dbReference>
<evidence type="ECO:0000256" key="1">
    <source>
        <dbReference type="SAM" id="MobiDB-lite"/>
    </source>
</evidence>
<evidence type="ECO:0000313" key="2">
    <source>
        <dbReference type="EMBL" id="KAK0736237.1"/>
    </source>
</evidence>
<accession>A0AA40EFA0</accession>
<dbReference type="EMBL" id="JAUKTV010000006">
    <property type="protein sequence ID" value="KAK0736237.1"/>
    <property type="molecule type" value="Genomic_DNA"/>
</dbReference>
<feature type="non-terminal residue" evidence="2">
    <location>
        <position position="134"/>
    </location>
</feature>
<comment type="caution">
    <text evidence="2">The sequence shown here is derived from an EMBL/GenBank/DDBJ whole genome shotgun (WGS) entry which is preliminary data.</text>
</comment>
<organism evidence="2 3">
    <name type="scientific">Apiosordaria backusii</name>
    <dbReference type="NCBI Taxonomy" id="314023"/>
    <lineage>
        <taxon>Eukaryota</taxon>
        <taxon>Fungi</taxon>
        <taxon>Dikarya</taxon>
        <taxon>Ascomycota</taxon>
        <taxon>Pezizomycotina</taxon>
        <taxon>Sordariomycetes</taxon>
        <taxon>Sordariomycetidae</taxon>
        <taxon>Sordariales</taxon>
        <taxon>Lasiosphaeriaceae</taxon>
        <taxon>Apiosordaria</taxon>
    </lineage>
</organism>
<protein>
    <submittedName>
        <fullName evidence="2">Uncharacterized protein</fullName>
    </submittedName>
</protein>
<gene>
    <name evidence="2" type="ORF">B0T21DRAFT_311455</name>
</gene>
<sequence>MSTGYPQHLCPICSTPIGHGENQDFTGNLPCKHRGPCRSKKCIQAYYGSSDLWALPYTGTEPIYCQAPGCGARIEGWCEVKCIRSKGSKLGGVYFNIAYRDPKVVEAEEESQRIRAEEQRKKQGRTSSDRAKDK</sequence>
<evidence type="ECO:0000313" key="3">
    <source>
        <dbReference type="Proteomes" id="UP001172159"/>
    </source>
</evidence>
<proteinExistence type="predicted"/>
<feature type="region of interest" description="Disordered" evidence="1">
    <location>
        <begin position="108"/>
        <end position="134"/>
    </location>
</feature>
<dbReference type="AlphaFoldDB" id="A0AA40EFA0"/>
<name>A0AA40EFA0_9PEZI</name>
<reference evidence="2" key="1">
    <citation type="submission" date="2023-06" db="EMBL/GenBank/DDBJ databases">
        <title>Genome-scale phylogeny and comparative genomics of the fungal order Sordariales.</title>
        <authorList>
            <consortium name="Lawrence Berkeley National Laboratory"/>
            <person name="Hensen N."/>
            <person name="Bonometti L."/>
            <person name="Westerberg I."/>
            <person name="Brannstrom I.O."/>
            <person name="Guillou S."/>
            <person name="Cros-Aarteil S."/>
            <person name="Calhoun S."/>
            <person name="Haridas S."/>
            <person name="Kuo A."/>
            <person name="Mondo S."/>
            <person name="Pangilinan J."/>
            <person name="Riley R."/>
            <person name="Labutti K."/>
            <person name="Andreopoulos B."/>
            <person name="Lipzen A."/>
            <person name="Chen C."/>
            <person name="Yanf M."/>
            <person name="Daum C."/>
            <person name="Ng V."/>
            <person name="Clum A."/>
            <person name="Steindorff A."/>
            <person name="Ohm R."/>
            <person name="Martin F."/>
            <person name="Silar P."/>
            <person name="Natvig D."/>
            <person name="Lalanne C."/>
            <person name="Gautier V."/>
            <person name="Ament-Velasquez S.L."/>
            <person name="Kruys A."/>
            <person name="Hutchinson M.I."/>
            <person name="Powell A.J."/>
            <person name="Barry K."/>
            <person name="Miller A.N."/>
            <person name="Grigoriev I.V."/>
            <person name="Debuchy R."/>
            <person name="Gladieux P."/>
            <person name="Thoren M.H."/>
            <person name="Johannesson H."/>
        </authorList>
    </citation>
    <scope>NUCLEOTIDE SEQUENCE</scope>
    <source>
        <strain evidence="2">CBS 540.89</strain>
    </source>
</reference>